<keyword evidence="2" id="KW-1185">Reference proteome</keyword>
<protein>
    <submittedName>
        <fullName evidence="1">Uncharacterized protein</fullName>
    </submittedName>
</protein>
<comment type="caution">
    <text evidence="1">The sequence shown here is derived from an EMBL/GenBank/DDBJ whole genome shotgun (WGS) entry which is preliminary data.</text>
</comment>
<dbReference type="EMBL" id="FNDI01000022">
    <property type="protein sequence ID" value="SDI70087.1"/>
    <property type="molecule type" value="Genomic_DNA"/>
</dbReference>
<proteinExistence type="predicted"/>
<organism evidence="1 2">
    <name type="scientific">Paraburkholderia steynii</name>
    <dbReference type="NCBI Taxonomy" id="1245441"/>
    <lineage>
        <taxon>Bacteria</taxon>
        <taxon>Pseudomonadati</taxon>
        <taxon>Pseudomonadota</taxon>
        <taxon>Betaproteobacteria</taxon>
        <taxon>Burkholderiales</taxon>
        <taxon>Burkholderiaceae</taxon>
        <taxon>Paraburkholderia</taxon>
    </lineage>
</organism>
<dbReference type="AlphaFoldDB" id="A0A7Z7FJY9"/>
<name>A0A7Z7FJY9_9BURK</name>
<dbReference type="Proteomes" id="UP000198900">
    <property type="component" value="Unassembled WGS sequence"/>
</dbReference>
<evidence type="ECO:0000313" key="1">
    <source>
        <dbReference type="EMBL" id="SDI70087.1"/>
    </source>
</evidence>
<gene>
    <name evidence="1" type="ORF">SAMN04487926_12230</name>
</gene>
<dbReference type="RefSeq" id="WP_091785408.1">
    <property type="nucleotide sequence ID" value="NZ_FNDI01000022.1"/>
</dbReference>
<evidence type="ECO:0000313" key="2">
    <source>
        <dbReference type="Proteomes" id="UP000198900"/>
    </source>
</evidence>
<reference evidence="1" key="1">
    <citation type="submission" date="2016-10" db="EMBL/GenBank/DDBJ databases">
        <authorList>
            <person name="Varghese N."/>
            <person name="Submissions S."/>
        </authorList>
    </citation>
    <scope>NUCLEOTIDE SEQUENCE [LARGE SCALE GENOMIC DNA]</scope>
    <source>
        <strain evidence="1">YR281</strain>
    </source>
</reference>
<accession>A0A7Z7FJY9</accession>
<sequence>MSSRSKSIAHEIIAAFSDVDKEISKIYVKKFENLFREHEPKHDSHHYKFVDLRKERDFEKIPKGRGFYLIVGDCIPNRPGPNKCNLVINGYPVLYRGQAHNVKERIESHLDNRRYVETNTKKKKDVWTRCIKLDEGDGAGGINIRDPEHEANYWAVLILPMQNSTTVLRQYAEWGFDRVFGKPIASNERKQAPEELVNELAMEQSEA</sequence>